<comment type="caution">
    <text evidence="1">The sequence shown here is derived from an EMBL/GenBank/DDBJ whole genome shotgun (WGS) entry which is preliminary data.</text>
</comment>
<reference evidence="2" key="1">
    <citation type="journal article" date="2019" name="Int. J. Syst. Evol. Microbiol.">
        <title>The Global Catalogue of Microorganisms (GCM) 10K type strain sequencing project: providing services to taxonomists for standard genome sequencing and annotation.</title>
        <authorList>
            <consortium name="The Broad Institute Genomics Platform"/>
            <consortium name="The Broad Institute Genome Sequencing Center for Infectious Disease"/>
            <person name="Wu L."/>
            <person name="Ma J."/>
        </authorList>
    </citation>
    <scope>NUCLEOTIDE SEQUENCE [LARGE SCALE GENOMIC DNA]</scope>
    <source>
        <strain evidence="2">LMG 29894</strain>
    </source>
</reference>
<gene>
    <name evidence="1" type="ORF">ACFOW7_02620</name>
</gene>
<evidence type="ECO:0000313" key="2">
    <source>
        <dbReference type="Proteomes" id="UP001595791"/>
    </source>
</evidence>
<dbReference type="EMBL" id="JBHSBU010000001">
    <property type="protein sequence ID" value="MFC4158245.1"/>
    <property type="molecule type" value="Genomic_DNA"/>
</dbReference>
<organism evidence="1 2">
    <name type="scientific">Chitinimonas lacunae</name>
    <dbReference type="NCBI Taxonomy" id="1963018"/>
    <lineage>
        <taxon>Bacteria</taxon>
        <taxon>Pseudomonadati</taxon>
        <taxon>Pseudomonadota</taxon>
        <taxon>Betaproteobacteria</taxon>
        <taxon>Neisseriales</taxon>
        <taxon>Chitinibacteraceae</taxon>
        <taxon>Chitinimonas</taxon>
    </lineage>
</organism>
<proteinExistence type="predicted"/>
<protein>
    <recommendedName>
        <fullName evidence="3">DUF2849 domain-containing protein</fullName>
    </recommendedName>
</protein>
<name>A0ABV8MN03_9NEIS</name>
<dbReference type="RefSeq" id="WP_378160709.1">
    <property type="nucleotide sequence ID" value="NZ_JBHSBU010000001.1"/>
</dbReference>
<sequence>MFTKGGKPMDETQLAPAAVADGIKIIEVHDGEWWTGRSVGEAVAAATAQYYRPGVSGWLIERARNARELPEEELDTHLIRSGLSGKTTSFRQELAARVAEGEPIPRFFYRSC</sequence>
<keyword evidence="2" id="KW-1185">Reference proteome</keyword>
<accession>A0ABV8MN03</accession>
<evidence type="ECO:0008006" key="3">
    <source>
        <dbReference type="Google" id="ProtNLM"/>
    </source>
</evidence>
<dbReference type="Proteomes" id="UP001595791">
    <property type="component" value="Unassembled WGS sequence"/>
</dbReference>
<evidence type="ECO:0000313" key="1">
    <source>
        <dbReference type="EMBL" id="MFC4158245.1"/>
    </source>
</evidence>